<keyword evidence="1" id="KW-0805">Transcription regulation</keyword>
<accession>A0A4R0WZ60</accession>
<dbReference type="Pfam" id="PF12833">
    <property type="entry name" value="HTH_18"/>
    <property type="match status" value="1"/>
</dbReference>
<dbReference type="PRINTS" id="PR00032">
    <property type="entry name" value="HTHARAC"/>
</dbReference>
<dbReference type="PANTHER" id="PTHR46796:SF6">
    <property type="entry name" value="ARAC SUBFAMILY"/>
    <property type="match status" value="1"/>
</dbReference>
<dbReference type="InterPro" id="IPR050204">
    <property type="entry name" value="AraC_XylS_family_regulators"/>
</dbReference>
<dbReference type="PANTHER" id="PTHR46796">
    <property type="entry name" value="HTH-TYPE TRANSCRIPTIONAL ACTIVATOR RHAS-RELATED"/>
    <property type="match status" value="1"/>
</dbReference>
<name>A0A4R0WZ60_9BURK</name>
<dbReference type="GO" id="GO:0043565">
    <property type="term" value="F:sequence-specific DNA binding"/>
    <property type="evidence" value="ECO:0007669"/>
    <property type="project" value="InterPro"/>
</dbReference>
<evidence type="ECO:0000256" key="1">
    <source>
        <dbReference type="ARBA" id="ARBA00023015"/>
    </source>
</evidence>
<dbReference type="GO" id="GO:0003700">
    <property type="term" value="F:DNA-binding transcription factor activity"/>
    <property type="evidence" value="ECO:0007669"/>
    <property type="project" value="InterPro"/>
</dbReference>
<dbReference type="SMART" id="SM00342">
    <property type="entry name" value="HTH_ARAC"/>
    <property type="match status" value="1"/>
</dbReference>
<dbReference type="PROSITE" id="PS01124">
    <property type="entry name" value="HTH_ARAC_FAMILY_2"/>
    <property type="match status" value="1"/>
</dbReference>
<dbReference type="InterPro" id="IPR020449">
    <property type="entry name" value="Tscrpt_reg_AraC-type_HTH"/>
</dbReference>
<dbReference type="AlphaFoldDB" id="A0A4R0WZ60"/>
<comment type="caution">
    <text evidence="5">The sequence shown here is derived from an EMBL/GenBank/DDBJ whole genome shotgun (WGS) entry which is preliminary data.</text>
</comment>
<evidence type="ECO:0000313" key="5">
    <source>
        <dbReference type="EMBL" id="TCG02844.1"/>
    </source>
</evidence>
<reference evidence="5 6" key="1">
    <citation type="submission" date="2017-02" db="EMBL/GenBank/DDBJ databases">
        <title>Paraburkholderia sophoroidis sp. nov. and Paraburkholderia steynii sp. nov. rhizobial symbionts of the fynbos legume Hypocalyptus sophoroides.</title>
        <authorList>
            <person name="Steenkamp E.T."/>
            <person name="Beukes C.W."/>
            <person name="Van Zyl E."/>
            <person name="Avontuur J."/>
            <person name="Chan W.Y."/>
            <person name="Hassen A."/>
            <person name="Palmer M."/>
            <person name="Mthombeni L."/>
            <person name="Phalane F."/>
            <person name="Sereme K."/>
            <person name="Venter S.N."/>
        </authorList>
    </citation>
    <scope>NUCLEOTIDE SEQUENCE [LARGE SCALE GENOMIC DNA]</scope>
    <source>
        <strain evidence="5 6">HC1.1ba</strain>
    </source>
</reference>
<dbReference type="SUPFAM" id="SSF46689">
    <property type="entry name" value="Homeodomain-like"/>
    <property type="match status" value="1"/>
</dbReference>
<keyword evidence="6" id="KW-1185">Reference proteome</keyword>
<evidence type="ECO:0000259" key="4">
    <source>
        <dbReference type="PROSITE" id="PS01124"/>
    </source>
</evidence>
<organism evidence="5 6">
    <name type="scientific">Paraburkholderia steynii</name>
    <dbReference type="NCBI Taxonomy" id="1245441"/>
    <lineage>
        <taxon>Bacteria</taxon>
        <taxon>Pseudomonadati</taxon>
        <taxon>Pseudomonadota</taxon>
        <taxon>Betaproteobacteria</taxon>
        <taxon>Burkholderiales</taxon>
        <taxon>Burkholderiaceae</taxon>
        <taxon>Paraburkholderia</taxon>
    </lineage>
</organism>
<sequence>MARKVSQGSPLVSMAANLVQDTMLAVDMSPQIECKLSAATLDVWATMLEAELASNQLTNPLFASALEEVRHYMTIHIEDSEMNIEAIARSQHMSVRTLIRLFALDGETPMRWLWKKSLAVIYRLLVQRRVSCVSEAAISCGFSDMAHFSRAFKNAFGRTPRQILKGEADASCRTVSDPVLLR</sequence>
<dbReference type="EMBL" id="MWML01000697">
    <property type="protein sequence ID" value="TCG02844.1"/>
    <property type="molecule type" value="Genomic_DNA"/>
</dbReference>
<evidence type="ECO:0000313" key="6">
    <source>
        <dbReference type="Proteomes" id="UP000294200"/>
    </source>
</evidence>
<evidence type="ECO:0000256" key="2">
    <source>
        <dbReference type="ARBA" id="ARBA00023125"/>
    </source>
</evidence>
<dbReference type="Proteomes" id="UP000294200">
    <property type="component" value="Unassembled WGS sequence"/>
</dbReference>
<gene>
    <name evidence="5" type="ORF">BZM27_52870</name>
</gene>
<keyword evidence="2" id="KW-0238">DNA-binding</keyword>
<evidence type="ECO:0000256" key="3">
    <source>
        <dbReference type="ARBA" id="ARBA00023163"/>
    </source>
</evidence>
<dbReference type="InterPro" id="IPR009057">
    <property type="entry name" value="Homeodomain-like_sf"/>
</dbReference>
<feature type="domain" description="HTH araC/xylS-type" evidence="4">
    <location>
        <begin position="67"/>
        <end position="166"/>
    </location>
</feature>
<protein>
    <recommendedName>
        <fullName evidence="4">HTH araC/xylS-type domain-containing protein</fullName>
    </recommendedName>
</protein>
<keyword evidence="3" id="KW-0804">Transcription</keyword>
<dbReference type="InterPro" id="IPR018060">
    <property type="entry name" value="HTH_AraC"/>
</dbReference>
<dbReference type="Gene3D" id="1.10.10.60">
    <property type="entry name" value="Homeodomain-like"/>
    <property type="match status" value="1"/>
</dbReference>
<proteinExistence type="predicted"/>